<dbReference type="HOGENOM" id="CLU_2536943_0_0_4"/>
<dbReference type="KEGG" id="cnc:CNE_2c17570"/>
<dbReference type="EMBL" id="CP002878">
    <property type="protein sequence ID" value="AEI80713.1"/>
    <property type="molecule type" value="Genomic_DNA"/>
</dbReference>
<evidence type="ECO:0000256" key="1">
    <source>
        <dbReference type="SAM" id="MobiDB-lite"/>
    </source>
</evidence>
<dbReference type="AlphaFoldDB" id="F8GQN7"/>
<proteinExistence type="predicted"/>
<organism evidence="2 3">
    <name type="scientific">Cupriavidus necator (strain ATCC 43291 / DSM 13513 / CCUG 52238 / LMG 8453 / N-1)</name>
    <name type="common">Ralstonia eutropha</name>
    <dbReference type="NCBI Taxonomy" id="1042878"/>
    <lineage>
        <taxon>Bacteria</taxon>
        <taxon>Pseudomonadati</taxon>
        <taxon>Pseudomonadota</taxon>
        <taxon>Betaproteobacteria</taxon>
        <taxon>Burkholderiales</taxon>
        <taxon>Burkholderiaceae</taxon>
        <taxon>Cupriavidus</taxon>
    </lineage>
</organism>
<dbReference type="Proteomes" id="UP000006798">
    <property type="component" value="Chromosome 2"/>
</dbReference>
<feature type="region of interest" description="Disordered" evidence="1">
    <location>
        <begin position="1"/>
        <end position="33"/>
    </location>
</feature>
<protein>
    <submittedName>
        <fullName evidence="2">Uncharacterized protein</fullName>
    </submittedName>
</protein>
<gene>
    <name evidence="2" type="ordered locus">CNE_2c17570</name>
</gene>
<evidence type="ECO:0000313" key="3">
    <source>
        <dbReference type="Proteomes" id="UP000006798"/>
    </source>
</evidence>
<evidence type="ECO:0000313" key="2">
    <source>
        <dbReference type="EMBL" id="AEI80713.1"/>
    </source>
</evidence>
<name>F8GQN7_CUPNN</name>
<sequence length="83" mass="8366">MGDKVSAKRAMIEAGVPGVPGSEGAPTDSTPAPLMEETCALVDRTVEAGERVGCLPPCRFSAVNAGERGVPGAQLADSGTLVR</sequence>
<accession>F8GQN7</accession>
<reference evidence="2 3" key="1">
    <citation type="journal article" date="2011" name="J. Bacteriol.">
        <title>Complete genome sequence of the type strain Cupriavidus necator N-1.</title>
        <authorList>
            <person name="Poehlein A."/>
            <person name="Kusian B."/>
            <person name="Friedrich B."/>
            <person name="Daniel R."/>
            <person name="Bowien B."/>
        </authorList>
    </citation>
    <scope>NUCLEOTIDE SEQUENCE [LARGE SCALE GENOMIC DNA]</scope>
    <source>
        <strain evidence="3">ATCC 43291 / DSM 13513 / CCUG 52238 / LMG 8453 / N-1</strain>
    </source>
</reference>